<evidence type="ECO:0000313" key="2">
    <source>
        <dbReference type="EMBL" id="SFO50453.1"/>
    </source>
</evidence>
<dbReference type="Proteomes" id="UP000198806">
    <property type="component" value="Unassembled WGS sequence"/>
</dbReference>
<dbReference type="Gene3D" id="3.40.630.30">
    <property type="match status" value="1"/>
</dbReference>
<dbReference type="CDD" id="cd04301">
    <property type="entry name" value="NAT_SF"/>
    <property type="match status" value="1"/>
</dbReference>
<dbReference type="AlphaFoldDB" id="A0A1I5HQA8"/>
<proteinExistence type="predicted"/>
<gene>
    <name evidence="2" type="ORF">SAMN04489757_1338</name>
</gene>
<dbReference type="InterPro" id="IPR016181">
    <property type="entry name" value="Acyl_CoA_acyltransferase"/>
</dbReference>
<organism evidence="2 3">
    <name type="scientific">Anaerocolumna aminovalerica</name>
    <dbReference type="NCBI Taxonomy" id="1527"/>
    <lineage>
        <taxon>Bacteria</taxon>
        <taxon>Bacillati</taxon>
        <taxon>Bacillota</taxon>
        <taxon>Clostridia</taxon>
        <taxon>Lachnospirales</taxon>
        <taxon>Lachnospiraceae</taxon>
        <taxon>Anaerocolumna</taxon>
    </lineage>
</organism>
<keyword evidence="2" id="KW-0808">Transferase</keyword>
<dbReference type="PROSITE" id="PS51186">
    <property type="entry name" value="GNAT"/>
    <property type="match status" value="1"/>
</dbReference>
<dbReference type="RefSeq" id="WP_091687797.1">
    <property type="nucleotide sequence ID" value="NZ_BAABFM010000005.1"/>
</dbReference>
<dbReference type="InterPro" id="IPR000182">
    <property type="entry name" value="GNAT_dom"/>
</dbReference>
<dbReference type="OrthoDB" id="9804948at2"/>
<keyword evidence="3" id="KW-1185">Reference proteome</keyword>
<sequence>MQYKYITNYKNNDILRKSFNELTEKTYSFNFVEWFQNGFWDENYIPYSLADGEKIIANVSVNKMDFMLDGAEKRYIQIGTVMTDKAYGGQGLSRYLMEKVIEEYVNKVDGIYLFANDQVLNFYPKFGFIKKKEYQYSKLVDVKNDKQILHINMTDSINRIKFLETAKNCANNERFSMHNFGLIAFITTGPMINNIYYCPVEDAYVVADIKEGELLIHQIISLHRVNLDSIINSFGNTIGKVYLGFTPYDSEGYEINEYYEEDCTLFCLGKDFENIDKRKLMFPTLSHA</sequence>
<name>A0A1I5HQA8_9FIRM</name>
<accession>A0A1I5HQA8</accession>
<dbReference type="STRING" id="1527.SAMN04489757_1338"/>
<dbReference type="SUPFAM" id="SSF55729">
    <property type="entry name" value="Acyl-CoA N-acyltransferases (Nat)"/>
    <property type="match status" value="1"/>
</dbReference>
<evidence type="ECO:0000313" key="3">
    <source>
        <dbReference type="Proteomes" id="UP000198806"/>
    </source>
</evidence>
<dbReference type="EMBL" id="FOWD01000033">
    <property type="protein sequence ID" value="SFO50453.1"/>
    <property type="molecule type" value="Genomic_DNA"/>
</dbReference>
<dbReference type="GO" id="GO:0016747">
    <property type="term" value="F:acyltransferase activity, transferring groups other than amino-acyl groups"/>
    <property type="evidence" value="ECO:0007669"/>
    <property type="project" value="InterPro"/>
</dbReference>
<dbReference type="Pfam" id="PF00583">
    <property type="entry name" value="Acetyltransf_1"/>
    <property type="match status" value="1"/>
</dbReference>
<evidence type="ECO:0000259" key="1">
    <source>
        <dbReference type="PROSITE" id="PS51186"/>
    </source>
</evidence>
<reference evidence="2 3" key="1">
    <citation type="submission" date="2016-10" db="EMBL/GenBank/DDBJ databases">
        <authorList>
            <person name="de Groot N.N."/>
        </authorList>
    </citation>
    <scope>NUCLEOTIDE SEQUENCE [LARGE SCALE GENOMIC DNA]</scope>
    <source>
        <strain evidence="2 3">DSM 1283</strain>
    </source>
</reference>
<feature type="domain" description="N-acetyltransferase" evidence="1">
    <location>
        <begin position="7"/>
        <end position="146"/>
    </location>
</feature>
<protein>
    <submittedName>
        <fullName evidence="2">Acetyltransferase (GNAT) domain-containing protein</fullName>
    </submittedName>
</protein>